<feature type="transmembrane region" description="Helical" evidence="2">
    <location>
        <begin position="76"/>
        <end position="96"/>
    </location>
</feature>
<evidence type="ECO:0000313" key="4">
    <source>
        <dbReference type="Proteomes" id="UP001244011"/>
    </source>
</evidence>
<accession>A0AAJ0BTM8</accession>
<keyword evidence="2" id="KW-0472">Membrane</keyword>
<proteinExistence type="predicted"/>
<organism evidence="3 4">
    <name type="scientific">Phialemonium atrogriseum</name>
    <dbReference type="NCBI Taxonomy" id="1093897"/>
    <lineage>
        <taxon>Eukaryota</taxon>
        <taxon>Fungi</taxon>
        <taxon>Dikarya</taxon>
        <taxon>Ascomycota</taxon>
        <taxon>Pezizomycotina</taxon>
        <taxon>Sordariomycetes</taxon>
        <taxon>Sordariomycetidae</taxon>
        <taxon>Cephalothecales</taxon>
        <taxon>Cephalothecaceae</taxon>
        <taxon>Phialemonium</taxon>
    </lineage>
</organism>
<dbReference type="AlphaFoldDB" id="A0AAJ0BTM8"/>
<feature type="transmembrane region" description="Helical" evidence="2">
    <location>
        <begin position="45"/>
        <end position="64"/>
    </location>
</feature>
<comment type="caution">
    <text evidence="3">The sequence shown here is derived from an EMBL/GenBank/DDBJ whole genome shotgun (WGS) entry which is preliminary data.</text>
</comment>
<dbReference type="EMBL" id="MU839049">
    <property type="protein sequence ID" value="KAK1761826.1"/>
    <property type="molecule type" value="Genomic_DNA"/>
</dbReference>
<name>A0AAJ0BTM8_9PEZI</name>
<dbReference type="Proteomes" id="UP001244011">
    <property type="component" value="Unassembled WGS sequence"/>
</dbReference>
<dbReference type="RefSeq" id="XP_060278039.1">
    <property type="nucleotide sequence ID" value="XM_060429378.1"/>
</dbReference>
<dbReference type="GeneID" id="85312565"/>
<protein>
    <submittedName>
        <fullName evidence="3">Uncharacterized protein</fullName>
    </submittedName>
</protein>
<keyword evidence="4" id="KW-1185">Reference proteome</keyword>
<feature type="transmembrane region" description="Helical" evidence="2">
    <location>
        <begin position="116"/>
        <end position="139"/>
    </location>
</feature>
<feature type="transmembrane region" description="Helical" evidence="2">
    <location>
        <begin position="12"/>
        <end position="33"/>
    </location>
</feature>
<keyword evidence="2" id="KW-1133">Transmembrane helix</keyword>
<gene>
    <name evidence="3" type="ORF">QBC33DRAFT_553248</name>
</gene>
<sequence length="171" mass="18916">MADIGHVFLTRIWLFQAIVAGPTFVLLGIFAIVNLYSTYDTTYDFVTNLCTAILAAGIIFIVLVQQQLPAAGKRLTYRFELAKSILATALWVWLMADAIWGPHDHGRSYSDRRPRIIASAISVILLLLLFYPTVVYAGYLSRPAGSEQDGGGQERVQDAAERAPLLQNESL</sequence>
<evidence type="ECO:0000256" key="1">
    <source>
        <dbReference type="SAM" id="MobiDB-lite"/>
    </source>
</evidence>
<evidence type="ECO:0000313" key="3">
    <source>
        <dbReference type="EMBL" id="KAK1761826.1"/>
    </source>
</evidence>
<keyword evidence="2" id="KW-0812">Transmembrane</keyword>
<reference evidence="3" key="1">
    <citation type="submission" date="2023-06" db="EMBL/GenBank/DDBJ databases">
        <title>Genome-scale phylogeny and comparative genomics of the fungal order Sordariales.</title>
        <authorList>
            <consortium name="Lawrence Berkeley National Laboratory"/>
            <person name="Hensen N."/>
            <person name="Bonometti L."/>
            <person name="Westerberg I."/>
            <person name="Brannstrom I.O."/>
            <person name="Guillou S."/>
            <person name="Cros-Aarteil S."/>
            <person name="Calhoun S."/>
            <person name="Haridas S."/>
            <person name="Kuo A."/>
            <person name="Mondo S."/>
            <person name="Pangilinan J."/>
            <person name="Riley R."/>
            <person name="Labutti K."/>
            <person name="Andreopoulos B."/>
            <person name="Lipzen A."/>
            <person name="Chen C."/>
            <person name="Yanf M."/>
            <person name="Daum C."/>
            <person name="Ng V."/>
            <person name="Clum A."/>
            <person name="Steindorff A."/>
            <person name="Ohm R."/>
            <person name="Martin F."/>
            <person name="Silar P."/>
            <person name="Natvig D."/>
            <person name="Lalanne C."/>
            <person name="Gautier V."/>
            <person name="Ament-Velasquez S.L."/>
            <person name="Kruys A."/>
            <person name="Hutchinson M.I."/>
            <person name="Powell A.J."/>
            <person name="Barry K."/>
            <person name="Miller A.N."/>
            <person name="Grigoriev I.V."/>
            <person name="Debuchy R."/>
            <person name="Gladieux P."/>
            <person name="Thoren M.H."/>
            <person name="Johannesson H."/>
        </authorList>
    </citation>
    <scope>NUCLEOTIDE SEQUENCE</scope>
    <source>
        <strain evidence="3">8032-3</strain>
    </source>
</reference>
<evidence type="ECO:0000256" key="2">
    <source>
        <dbReference type="SAM" id="Phobius"/>
    </source>
</evidence>
<feature type="region of interest" description="Disordered" evidence="1">
    <location>
        <begin position="144"/>
        <end position="171"/>
    </location>
</feature>